<evidence type="ECO:0000313" key="2">
    <source>
        <dbReference type="EMBL" id="KAF7819155.1"/>
    </source>
</evidence>
<feature type="region of interest" description="Disordered" evidence="1">
    <location>
        <begin position="1"/>
        <end position="62"/>
    </location>
</feature>
<name>A0A834WDA1_9FABA</name>
<protein>
    <submittedName>
        <fullName evidence="2">Uncharacterized protein</fullName>
    </submittedName>
</protein>
<accession>A0A834WDA1</accession>
<evidence type="ECO:0000313" key="3">
    <source>
        <dbReference type="Proteomes" id="UP000634136"/>
    </source>
</evidence>
<sequence length="118" mass="12915">MAKSRSDANASEGMAPLLAEKKRGSIDGTGRLSNSDDKSLKDRSEGGGGSAMARGLKRKKEKVRSRFALLSAYGKRGAPGIHAPQMLLCINESCSFKWWERDEQLRIAREGEQGGCEW</sequence>
<evidence type="ECO:0000256" key="1">
    <source>
        <dbReference type="SAM" id="MobiDB-lite"/>
    </source>
</evidence>
<organism evidence="2 3">
    <name type="scientific">Senna tora</name>
    <dbReference type="NCBI Taxonomy" id="362788"/>
    <lineage>
        <taxon>Eukaryota</taxon>
        <taxon>Viridiplantae</taxon>
        <taxon>Streptophyta</taxon>
        <taxon>Embryophyta</taxon>
        <taxon>Tracheophyta</taxon>
        <taxon>Spermatophyta</taxon>
        <taxon>Magnoliopsida</taxon>
        <taxon>eudicotyledons</taxon>
        <taxon>Gunneridae</taxon>
        <taxon>Pentapetalae</taxon>
        <taxon>rosids</taxon>
        <taxon>fabids</taxon>
        <taxon>Fabales</taxon>
        <taxon>Fabaceae</taxon>
        <taxon>Caesalpinioideae</taxon>
        <taxon>Cassia clade</taxon>
        <taxon>Senna</taxon>
    </lineage>
</organism>
<dbReference type="EMBL" id="JAAIUW010000008">
    <property type="protein sequence ID" value="KAF7819155.1"/>
    <property type="molecule type" value="Genomic_DNA"/>
</dbReference>
<feature type="compositionally biased region" description="Basic and acidic residues" evidence="1">
    <location>
        <begin position="34"/>
        <end position="45"/>
    </location>
</feature>
<keyword evidence="3" id="KW-1185">Reference proteome</keyword>
<proteinExistence type="predicted"/>
<comment type="caution">
    <text evidence="2">The sequence shown here is derived from an EMBL/GenBank/DDBJ whole genome shotgun (WGS) entry which is preliminary data.</text>
</comment>
<gene>
    <name evidence="2" type="ORF">G2W53_024610</name>
</gene>
<dbReference type="AlphaFoldDB" id="A0A834WDA1"/>
<reference evidence="2" key="1">
    <citation type="submission" date="2020-09" db="EMBL/GenBank/DDBJ databases">
        <title>Genome-Enabled Discovery of Anthraquinone Biosynthesis in Senna tora.</title>
        <authorList>
            <person name="Kang S.-H."/>
            <person name="Pandey R.P."/>
            <person name="Lee C.-M."/>
            <person name="Sim J.-S."/>
            <person name="Jeong J.-T."/>
            <person name="Choi B.-S."/>
            <person name="Jung M."/>
            <person name="Ginzburg D."/>
            <person name="Zhao K."/>
            <person name="Won S.Y."/>
            <person name="Oh T.-J."/>
            <person name="Yu Y."/>
            <person name="Kim N.-H."/>
            <person name="Lee O.R."/>
            <person name="Lee T.-H."/>
            <person name="Bashyal P."/>
            <person name="Kim T.-S."/>
            <person name="Lee W.-H."/>
            <person name="Kawkins C."/>
            <person name="Kim C.-K."/>
            <person name="Kim J.S."/>
            <person name="Ahn B.O."/>
            <person name="Rhee S.Y."/>
            <person name="Sohng J.K."/>
        </authorList>
    </citation>
    <scope>NUCLEOTIDE SEQUENCE</scope>
    <source>
        <tissue evidence="2">Leaf</tissue>
    </source>
</reference>
<dbReference type="Proteomes" id="UP000634136">
    <property type="component" value="Unassembled WGS sequence"/>
</dbReference>